<accession>A0A653E199</accession>
<organism evidence="2">
    <name type="scientific">Pseudomonas marincola</name>
    <dbReference type="NCBI Taxonomy" id="437900"/>
    <lineage>
        <taxon>Bacteria</taxon>
        <taxon>Pseudomonadati</taxon>
        <taxon>Pseudomonadota</taxon>
        <taxon>Gammaproteobacteria</taxon>
        <taxon>Pseudomonadales</taxon>
        <taxon>Pseudomonadaceae</taxon>
        <taxon>Pseudomonas</taxon>
    </lineage>
</organism>
<dbReference type="Pfam" id="PF07963">
    <property type="entry name" value="N_methyl"/>
    <property type="match status" value="1"/>
</dbReference>
<dbReference type="NCBIfam" id="TIGR02532">
    <property type="entry name" value="IV_pilin_GFxxxE"/>
    <property type="match status" value="1"/>
</dbReference>
<dbReference type="AlphaFoldDB" id="A0A653E199"/>
<keyword evidence="1" id="KW-1133">Transmembrane helix</keyword>
<dbReference type="InterPro" id="IPR012902">
    <property type="entry name" value="N_methyl_site"/>
</dbReference>
<dbReference type="InterPro" id="IPR013362">
    <property type="entry name" value="Pilus_4_PilV"/>
</dbReference>
<reference evidence="2" key="1">
    <citation type="submission" date="2019-02" db="EMBL/GenBank/DDBJ databases">
        <authorList>
            <consortium name="Genoscope - CEA"/>
            <person name="William W."/>
        </authorList>
    </citation>
    <scope>NUCLEOTIDE SEQUENCE [LARGE SCALE GENOMIC DNA]</scope>
    <source>
        <strain evidence="2">YSy11</strain>
    </source>
</reference>
<name>A0A653E199_9PSED</name>
<dbReference type="RefSeq" id="WP_150547683.1">
    <property type="nucleotide sequence ID" value="NZ_LR215729.2"/>
</dbReference>
<feature type="transmembrane region" description="Helical" evidence="1">
    <location>
        <begin position="12"/>
        <end position="34"/>
    </location>
</feature>
<sequence>MKRLTGQRGFTLLEVLIAVVILSIGLLGMATLMMTSVQASQGAYLRGQASLLAYDFSERTRLNHALASSADDYLLDADAQLEVDYSLGERPECGDDGCTDTEQAQLDLHQWQTMLASSIPGARANITRTDNQYSIEIIWVESSALEGVTGDSSFAVSFDL</sequence>
<evidence type="ECO:0000256" key="1">
    <source>
        <dbReference type="SAM" id="Phobius"/>
    </source>
</evidence>
<dbReference type="NCBIfam" id="TIGR02523">
    <property type="entry name" value="type_IV_pilV"/>
    <property type="match status" value="1"/>
</dbReference>
<dbReference type="PROSITE" id="PS00409">
    <property type="entry name" value="PROKAR_NTER_METHYL"/>
    <property type="match status" value="1"/>
</dbReference>
<evidence type="ECO:0000313" key="2">
    <source>
        <dbReference type="EMBL" id="VEV95959.1"/>
    </source>
</evidence>
<dbReference type="EMBL" id="LR215729">
    <property type="protein sequence ID" value="VEV95959.1"/>
    <property type="molecule type" value="Genomic_DNA"/>
</dbReference>
<keyword evidence="1" id="KW-0812">Transmembrane</keyword>
<keyword evidence="1" id="KW-0472">Membrane</keyword>
<proteinExistence type="predicted"/>
<protein>
    <submittedName>
        <fullName evidence="2">Type IV pilus modification protein PilV</fullName>
    </submittedName>
</protein>
<gene>
    <name evidence="2" type="ORF">PMYSY11_0912</name>
</gene>